<dbReference type="EMBL" id="MT898406">
    <property type="protein sequence ID" value="QOS29643.1"/>
    <property type="molecule type" value="Genomic_DNA"/>
</dbReference>
<feature type="transmembrane region" description="Helical" evidence="1">
    <location>
        <begin position="178"/>
        <end position="201"/>
    </location>
</feature>
<feature type="transmembrane region" description="Helical" evidence="1">
    <location>
        <begin position="320"/>
        <end position="338"/>
    </location>
</feature>
<dbReference type="EMBL" id="MT898333">
    <property type="protein sequence ID" value="QOS26848.1"/>
    <property type="molecule type" value="Genomic_DNA"/>
</dbReference>
<evidence type="ECO:0000313" key="12">
    <source>
        <dbReference type="EMBL" id="QOS26882.1"/>
    </source>
</evidence>
<keyword evidence="1" id="KW-0812">Transmembrane</keyword>
<dbReference type="EMBL" id="MT898256">
    <property type="protein sequence ID" value="QOS23926.1"/>
    <property type="molecule type" value="Genomic_DNA"/>
</dbReference>
<sequence length="366" mass="42678">MLTILTLFLPSYSGPLSIPIRYFSLPFFFNIRVAYKNSFLFALSAFLFFIYIFLASFFERKLNLIDISFILALIFTCYIINFFYKKQDLLHKLIKYFFIVNVAYAFLQNVFLNLGVDSHLLLFHQNTHQVGYFIPKSFIPYIYRTTGLFNESVPFVLYLMYTYIYFSYYKNGFFKKLAFLSILLSGSKIALAFIVILFLIYPFKKIKLYWLIYISFALFVCLFVYYNSVIVAYLLDNPVLYSIYLRGEGLFSVMQELSNNSEALWFGAGNISSKDMMDGMMKVNRSTDIISLMIYSNGIIGTLLINIPIFVYFKIIKMNVEVPVLNLVSVSIILTFIVTGAYTFWGYMYLVLILSTFSSSYTKHSI</sequence>
<evidence type="ECO:0000313" key="9">
    <source>
        <dbReference type="EMBL" id="QOS23926.1"/>
    </source>
</evidence>
<dbReference type="EMBL" id="MT898334">
    <property type="protein sequence ID" value="QOS26882.1"/>
    <property type="molecule type" value="Genomic_DNA"/>
</dbReference>
<dbReference type="EMBL" id="MT898249">
    <property type="protein sequence ID" value="QOS23681.1"/>
    <property type="molecule type" value="Genomic_DNA"/>
</dbReference>
<feature type="transmembrane region" description="Helical" evidence="1">
    <location>
        <begin position="148"/>
        <end position="166"/>
    </location>
</feature>
<feature type="transmembrane region" description="Helical" evidence="1">
    <location>
        <begin position="208"/>
        <end position="235"/>
    </location>
</feature>
<reference evidence="7" key="1">
    <citation type="submission" date="2020-08" db="EMBL/GenBank/DDBJ databases">
        <title>Genetic structure, function and evolution of capsule biosynthesis loci in Vibrio parahaemolyticus.</title>
        <authorList>
            <person name="Li L."/>
            <person name="Bian S."/>
        </authorList>
    </citation>
    <scope>NUCLEOTIDE SEQUENCE</scope>
    <source>
        <strain evidence="3">VP385</strain>
        <strain evidence="12">VP408</strain>
        <strain evidence="2">VP409</strain>
        <strain evidence="5">VP411</strain>
        <strain evidence="15">VP412</strain>
        <strain evidence="13">VP413</strain>
        <strain evidence="4">VP414</strain>
        <strain evidence="11">VP415</strain>
        <strain evidence="8">VP419</strain>
        <strain evidence="7">VP425</strain>
        <strain evidence="10">VP426</strain>
        <strain evidence="9">VP427</strain>
        <strain evidence="6">VP436</strain>
        <strain evidence="14">VP445</strain>
    </source>
</reference>
<feature type="transmembrane region" description="Helical" evidence="1">
    <location>
        <begin position="64"/>
        <end position="84"/>
    </location>
</feature>
<dbReference type="RefSeq" id="WP_140369581.1">
    <property type="nucleotide sequence ID" value="NZ_CANUHW010000004.1"/>
</dbReference>
<dbReference type="EMBL" id="MT898230">
    <property type="protein sequence ID" value="QOS23031.1"/>
    <property type="molecule type" value="Genomic_DNA"/>
</dbReference>
<evidence type="ECO:0000313" key="7">
    <source>
        <dbReference type="EMBL" id="QOS23611.1"/>
    </source>
</evidence>
<dbReference type="EMBL" id="MT898247">
    <property type="protein sequence ID" value="QOS23611.1"/>
    <property type="molecule type" value="Genomic_DNA"/>
</dbReference>
<dbReference type="EMBL" id="MT898381">
    <property type="protein sequence ID" value="QOS28741.1"/>
    <property type="molecule type" value="Genomic_DNA"/>
</dbReference>
<keyword evidence="1" id="KW-0472">Membrane</keyword>
<dbReference type="EMBL" id="MT898089">
    <property type="protein sequence ID" value="QOS17851.1"/>
    <property type="molecule type" value="Genomic_DNA"/>
</dbReference>
<evidence type="ECO:0000313" key="3">
    <source>
        <dbReference type="EMBL" id="QOS16226.1"/>
    </source>
</evidence>
<feature type="transmembrane region" description="Helical" evidence="1">
    <location>
        <begin position="96"/>
        <end position="116"/>
    </location>
</feature>
<dbReference type="AlphaFoldDB" id="A0A7M1W9F6"/>
<evidence type="ECO:0000313" key="15">
    <source>
        <dbReference type="EMBL" id="QOS29643.1"/>
    </source>
</evidence>
<evidence type="ECO:0000313" key="8">
    <source>
        <dbReference type="EMBL" id="QOS23681.1"/>
    </source>
</evidence>
<evidence type="ECO:0000313" key="11">
    <source>
        <dbReference type="EMBL" id="QOS26848.1"/>
    </source>
</evidence>
<evidence type="ECO:0008006" key="16">
    <source>
        <dbReference type="Google" id="ProtNLM"/>
    </source>
</evidence>
<organism evidence="7">
    <name type="scientific">Vibrio parahaemolyticus</name>
    <dbReference type="NCBI Taxonomy" id="670"/>
    <lineage>
        <taxon>Bacteria</taxon>
        <taxon>Pseudomonadati</taxon>
        <taxon>Pseudomonadota</taxon>
        <taxon>Gammaproteobacteria</taxon>
        <taxon>Vibrionales</taxon>
        <taxon>Vibrionaceae</taxon>
        <taxon>Vibrio</taxon>
    </lineage>
</organism>
<dbReference type="EMBL" id="MT898034">
    <property type="protein sequence ID" value="QOS15819.1"/>
    <property type="molecule type" value="Genomic_DNA"/>
</dbReference>
<evidence type="ECO:0000313" key="4">
    <source>
        <dbReference type="EMBL" id="QOS17157.1"/>
    </source>
</evidence>
<dbReference type="EMBL" id="MT898045">
    <property type="protein sequence ID" value="QOS16226.1"/>
    <property type="molecule type" value="Genomic_DNA"/>
</dbReference>
<evidence type="ECO:0000313" key="10">
    <source>
        <dbReference type="EMBL" id="QOS25126.1"/>
    </source>
</evidence>
<dbReference type="EMBL" id="MT898071">
    <property type="protein sequence ID" value="QOS17157.1"/>
    <property type="molecule type" value="Genomic_DNA"/>
</dbReference>
<feature type="transmembrane region" description="Helical" evidence="1">
    <location>
        <begin position="37"/>
        <end position="57"/>
    </location>
</feature>
<evidence type="ECO:0000256" key="1">
    <source>
        <dbReference type="SAM" id="Phobius"/>
    </source>
</evidence>
<evidence type="ECO:0000313" key="2">
    <source>
        <dbReference type="EMBL" id="QOS15819.1"/>
    </source>
</evidence>
<evidence type="ECO:0000313" key="6">
    <source>
        <dbReference type="EMBL" id="QOS23031.1"/>
    </source>
</evidence>
<feature type="transmembrane region" description="Helical" evidence="1">
    <location>
        <begin position="289"/>
        <end position="313"/>
    </location>
</feature>
<keyword evidence="1" id="KW-1133">Transmembrane helix</keyword>
<name>A0A7M1W9F6_VIBPH</name>
<evidence type="ECO:0000313" key="13">
    <source>
        <dbReference type="EMBL" id="QOS27117.1"/>
    </source>
</evidence>
<protein>
    <recommendedName>
        <fullName evidence="16">Polysaccharide polymerase</fullName>
    </recommendedName>
</protein>
<dbReference type="EMBL" id="MT898287">
    <property type="protein sequence ID" value="QOS25126.1"/>
    <property type="molecule type" value="Genomic_DNA"/>
</dbReference>
<evidence type="ECO:0000313" key="14">
    <source>
        <dbReference type="EMBL" id="QOS28741.1"/>
    </source>
</evidence>
<gene>
    <name evidence="3" type="ORF">VP385_00010</name>
    <name evidence="12" type="ORF">VP408_00010</name>
    <name evidence="2" type="ORF">VP409_00010</name>
    <name evidence="5" type="ORF">VP411_00010</name>
    <name evidence="15" type="ORF">VP412_00010</name>
    <name evidence="13" type="ORF">VP413_00010</name>
    <name evidence="4" type="ORF">VP414_00010</name>
    <name evidence="11" type="ORF">VP415_00010</name>
    <name evidence="8" type="ORF">VP419_00010</name>
    <name evidence="7" type="ORF">VP425_00010</name>
    <name evidence="10" type="ORF">VP426_00010</name>
    <name evidence="9" type="ORF">VP427_00010</name>
    <name evidence="6" type="ORF">VP436_00010</name>
    <name evidence="14" type="ORF">VP445_00010</name>
</gene>
<accession>A0A7M1W9F6</accession>
<dbReference type="EMBL" id="MT898340">
    <property type="protein sequence ID" value="QOS27117.1"/>
    <property type="molecule type" value="Genomic_DNA"/>
</dbReference>
<evidence type="ECO:0000313" key="5">
    <source>
        <dbReference type="EMBL" id="QOS17851.1"/>
    </source>
</evidence>
<proteinExistence type="predicted"/>